<evidence type="ECO:0000313" key="2">
    <source>
        <dbReference type="EnsemblPlants" id="cds.evm.model.02.1021"/>
    </source>
</evidence>
<dbReference type="PROSITE" id="PS50878">
    <property type="entry name" value="RT_POL"/>
    <property type="match status" value="1"/>
</dbReference>
<name>A0A803NRW8_CANSA</name>
<reference evidence="2" key="1">
    <citation type="submission" date="2018-11" db="EMBL/GenBank/DDBJ databases">
        <authorList>
            <person name="Grassa J C."/>
        </authorList>
    </citation>
    <scope>NUCLEOTIDE SEQUENCE [LARGE SCALE GENOMIC DNA]</scope>
</reference>
<accession>A0A803NRW8</accession>
<dbReference type="SUPFAM" id="SSF56672">
    <property type="entry name" value="DNA/RNA polymerases"/>
    <property type="match status" value="1"/>
</dbReference>
<dbReference type="PANTHER" id="PTHR33116:SF84">
    <property type="entry name" value="RNA-DIRECTED DNA POLYMERASE"/>
    <property type="match status" value="1"/>
</dbReference>
<dbReference type="AlphaFoldDB" id="A0A803NRW8"/>
<evidence type="ECO:0000259" key="1">
    <source>
        <dbReference type="PROSITE" id="PS50878"/>
    </source>
</evidence>
<protein>
    <recommendedName>
        <fullName evidence="1">Reverse transcriptase domain-containing protein</fullName>
    </recommendedName>
</protein>
<dbReference type="EnsemblPlants" id="evm.model.02.1021">
    <property type="protein sequence ID" value="cds.evm.model.02.1021"/>
    <property type="gene ID" value="evm.TU.02.1021"/>
</dbReference>
<dbReference type="Gramene" id="evm.model.02.1021">
    <property type="protein sequence ID" value="cds.evm.model.02.1021"/>
    <property type="gene ID" value="evm.TU.02.1021"/>
</dbReference>
<sequence length="391" mass="44453">MGRKSSTTRRIDFDCLEEGNKLSLVHFLPKELNETNSSLVPKIDNPHNASDYRPIPSCNTIYKCISKMICALLLEVLPSLIYDNQGAFIKNRQLAHNILIFQDILKGYTRQNISVRGTFEGEKGLRQGDWMSPLLFVLIMEYLTRLMIQRSKLKGFGFYPICKSLKHVNLYFADDLVIYYKGNENSIRLIHEFKVFSDSTGLLANKTKSLMYFGGVKDACKGSILNMLQMKKGSFPLKYLGVHLRPTKWQSADCGTIIDKVHKKLHNWASRNLSFVGRAQLIHSVLLGIRNFWMSLSILPQKVTGTIDTYCRDFLWGTIANRRKFYLPSYENGCFDGEIHLGYFEQEGQPLGALDQCHLLKGSKLLVGSFYARCELVLEEAFEASGVGGKT</sequence>
<dbReference type="InterPro" id="IPR043502">
    <property type="entry name" value="DNA/RNA_pol_sf"/>
</dbReference>
<proteinExistence type="predicted"/>
<keyword evidence="3" id="KW-1185">Reference proteome</keyword>
<dbReference type="Pfam" id="PF00078">
    <property type="entry name" value="RVT_1"/>
    <property type="match status" value="1"/>
</dbReference>
<evidence type="ECO:0000313" key="3">
    <source>
        <dbReference type="Proteomes" id="UP000596661"/>
    </source>
</evidence>
<organism evidence="2 3">
    <name type="scientific">Cannabis sativa</name>
    <name type="common">Hemp</name>
    <name type="synonym">Marijuana</name>
    <dbReference type="NCBI Taxonomy" id="3483"/>
    <lineage>
        <taxon>Eukaryota</taxon>
        <taxon>Viridiplantae</taxon>
        <taxon>Streptophyta</taxon>
        <taxon>Embryophyta</taxon>
        <taxon>Tracheophyta</taxon>
        <taxon>Spermatophyta</taxon>
        <taxon>Magnoliopsida</taxon>
        <taxon>eudicotyledons</taxon>
        <taxon>Gunneridae</taxon>
        <taxon>Pentapetalae</taxon>
        <taxon>rosids</taxon>
        <taxon>fabids</taxon>
        <taxon>Rosales</taxon>
        <taxon>Cannabaceae</taxon>
        <taxon>Cannabis</taxon>
    </lineage>
</organism>
<dbReference type="CDD" id="cd01650">
    <property type="entry name" value="RT_nLTR_like"/>
    <property type="match status" value="1"/>
</dbReference>
<dbReference type="EMBL" id="UZAU01000154">
    <property type="status" value="NOT_ANNOTATED_CDS"/>
    <property type="molecule type" value="Genomic_DNA"/>
</dbReference>
<feature type="domain" description="Reverse transcriptase" evidence="1">
    <location>
        <begin position="1"/>
        <end position="244"/>
    </location>
</feature>
<dbReference type="Proteomes" id="UP000596661">
    <property type="component" value="Chromosome 2"/>
</dbReference>
<reference evidence="2" key="2">
    <citation type="submission" date="2021-03" db="UniProtKB">
        <authorList>
            <consortium name="EnsemblPlants"/>
        </authorList>
    </citation>
    <scope>IDENTIFICATION</scope>
</reference>
<dbReference type="InterPro" id="IPR000477">
    <property type="entry name" value="RT_dom"/>
</dbReference>
<dbReference type="PANTHER" id="PTHR33116">
    <property type="entry name" value="REVERSE TRANSCRIPTASE ZINC-BINDING DOMAIN-CONTAINING PROTEIN-RELATED-RELATED"/>
    <property type="match status" value="1"/>
</dbReference>